<sequence length="68" mass="7122">MPASTECVIPQQNSEPCLAEYGGRVPAIIDKKHAVRILINHAGHGGTGVCEAYLAAAAYLTADDEELA</sequence>
<comment type="caution">
    <text evidence="1">The sequence shown here is derived from an EMBL/GenBank/DDBJ whole genome shotgun (WGS) entry which is preliminary data.</text>
</comment>
<protein>
    <submittedName>
        <fullName evidence="1">Uncharacterized protein</fullName>
    </submittedName>
</protein>
<evidence type="ECO:0000313" key="2">
    <source>
        <dbReference type="Proteomes" id="UP000540412"/>
    </source>
</evidence>
<keyword evidence="2" id="KW-1185">Reference proteome</keyword>
<dbReference type="Proteomes" id="UP000540412">
    <property type="component" value="Unassembled WGS sequence"/>
</dbReference>
<accession>A0A7W9UJH1</accession>
<proteinExistence type="predicted"/>
<evidence type="ECO:0000313" key="1">
    <source>
        <dbReference type="EMBL" id="MBB5915257.1"/>
    </source>
</evidence>
<gene>
    <name evidence="1" type="ORF">BJY24_004124</name>
</gene>
<reference evidence="1 2" key="1">
    <citation type="submission" date="2020-08" db="EMBL/GenBank/DDBJ databases">
        <title>Sequencing the genomes of 1000 actinobacteria strains.</title>
        <authorList>
            <person name="Klenk H.-P."/>
        </authorList>
    </citation>
    <scope>NUCLEOTIDE SEQUENCE [LARGE SCALE GENOMIC DNA]</scope>
    <source>
        <strain evidence="1 2">DSM 43582</strain>
    </source>
</reference>
<organism evidence="1 2">
    <name type="scientific">Nocardia transvalensis</name>
    <dbReference type="NCBI Taxonomy" id="37333"/>
    <lineage>
        <taxon>Bacteria</taxon>
        <taxon>Bacillati</taxon>
        <taxon>Actinomycetota</taxon>
        <taxon>Actinomycetes</taxon>
        <taxon>Mycobacteriales</taxon>
        <taxon>Nocardiaceae</taxon>
        <taxon>Nocardia</taxon>
    </lineage>
</organism>
<name>A0A7W9UJH1_9NOCA</name>
<dbReference type="AlphaFoldDB" id="A0A7W9UJH1"/>
<dbReference type="EMBL" id="JACHIT010000001">
    <property type="protein sequence ID" value="MBB5915257.1"/>
    <property type="molecule type" value="Genomic_DNA"/>
</dbReference>